<keyword evidence="4" id="KW-1185">Reference proteome</keyword>
<dbReference type="RefSeq" id="WP_228461449.1">
    <property type="nucleotide sequence ID" value="NZ_BJOV01000005.1"/>
</dbReference>
<feature type="chain" id="PRO_5029821262" description="Beta-lactamase-related domain-containing protein" evidence="1">
    <location>
        <begin position="28"/>
        <end position="389"/>
    </location>
</feature>
<protein>
    <recommendedName>
        <fullName evidence="2">Beta-lactamase-related domain-containing protein</fullName>
    </recommendedName>
</protein>
<proteinExistence type="predicted"/>
<dbReference type="Proteomes" id="UP000444960">
    <property type="component" value="Unassembled WGS sequence"/>
</dbReference>
<dbReference type="PANTHER" id="PTHR43283">
    <property type="entry name" value="BETA-LACTAMASE-RELATED"/>
    <property type="match status" value="1"/>
</dbReference>
<dbReference type="AlphaFoldDB" id="A0A7I9V9S8"/>
<dbReference type="Gene3D" id="3.40.710.10">
    <property type="entry name" value="DD-peptidase/beta-lactamase superfamily"/>
    <property type="match status" value="1"/>
</dbReference>
<dbReference type="SUPFAM" id="SSF56601">
    <property type="entry name" value="beta-lactamase/transpeptidase-like"/>
    <property type="match status" value="1"/>
</dbReference>
<dbReference type="PANTHER" id="PTHR43283:SF14">
    <property type="entry name" value="BLL8153 PROTEIN"/>
    <property type="match status" value="1"/>
</dbReference>
<dbReference type="EMBL" id="BJOV01000005">
    <property type="protein sequence ID" value="GEE02097.1"/>
    <property type="molecule type" value="Genomic_DNA"/>
</dbReference>
<dbReference type="InterPro" id="IPR012338">
    <property type="entry name" value="Beta-lactam/transpept-like"/>
</dbReference>
<comment type="caution">
    <text evidence="3">The sequence shown here is derived from an EMBL/GenBank/DDBJ whole genome shotgun (WGS) entry which is preliminary data.</text>
</comment>
<evidence type="ECO:0000313" key="4">
    <source>
        <dbReference type="Proteomes" id="UP000444960"/>
    </source>
</evidence>
<dbReference type="InterPro" id="IPR001466">
    <property type="entry name" value="Beta-lactam-related"/>
</dbReference>
<evidence type="ECO:0000259" key="2">
    <source>
        <dbReference type="Pfam" id="PF00144"/>
    </source>
</evidence>
<reference evidence="4" key="1">
    <citation type="submission" date="2019-06" db="EMBL/GenBank/DDBJ databases">
        <title>Gordonia isolated from sludge of a wastewater treatment plant.</title>
        <authorList>
            <person name="Tamura T."/>
            <person name="Aoyama K."/>
            <person name="Kang Y."/>
            <person name="Saito S."/>
            <person name="Akiyama N."/>
            <person name="Yazawa K."/>
            <person name="Gonoi T."/>
            <person name="Mikami Y."/>
        </authorList>
    </citation>
    <scope>NUCLEOTIDE SEQUENCE [LARGE SCALE GENOMIC DNA]</scope>
    <source>
        <strain evidence="4">NBRC 107696</strain>
    </source>
</reference>
<keyword evidence="1" id="KW-0732">Signal</keyword>
<evidence type="ECO:0000256" key="1">
    <source>
        <dbReference type="SAM" id="SignalP"/>
    </source>
</evidence>
<gene>
    <name evidence="3" type="ORF">nbrc107696_25430</name>
</gene>
<dbReference type="InterPro" id="IPR050789">
    <property type="entry name" value="Diverse_Enzym_Activities"/>
</dbReference>
<feature type="signal peptide" evidence="1">
    <location>
        <begin position="1"/>
        <end position="27"/>
    </location>
</feature>
<accession>A0A7I9V9S8</accession>
<organism evidence="3 4">
    <name type="scientific">Gordonia spumicola</name>
    <dbReference type="NCBI Taxonomy" id="589161"/>
    <lineage>
        <taxon>Bacteria</taxon>
        <taxon>Bacillati</taxon>
        <taxon>Actinomycetota</taxon>
        <taxon>Actinomycetes</taxon>
        <taxon>Mycobacteriales</taxon>
        <taxon>Gordoniaceae</taxon>
        <taxon>Gordonia</taxon>
    </lineage>
</organism>
<evidence type="ECO:0000313" key="3">
    <source>
        <dbReference type="EMBL" id="GEE02097.1"/>
    </source>
</evidence>
<sequence length="389" mass="42742">MNTRLRLAVGAVGLVAALGLTSAPAGASPEPESLPVLPHVIFYKTTTMAPSANPVELPRVPGRVSASYRFAGEQRNFDDYLRRASARGLVVLHHGKILDERYFSGYTMNSHFNSWSVGKSITSTAVGIAVGRGLIRSVDDPITRYLPELKGSGYNGVPIKHILQMSSGQRYDESTYTDPTQGATGTTIRMVLGQPLIDQARESVRVRPSGEKFNYASIDTFVLGRLVSKVTGQQLTRFVQDNIWKPAGMKNPTPVGEDYYGSTIAYASYHATTRDFARFGQLFMNDGVVRGRQVVPSAWVREATTPQSSQVRPGALYPHSVYGYGYQWWIGDGDRGDFMAVGILGQYVYVSPRDHVVIAQNSEDMTDDAHQEEALHAFRAVTDRITGRA</sequence>
<name>A0A7I9V9S8_9ACTN</name>
<feature type="domain" description="Beta-lactamase-related" evidence="2">
    <location>
        <begin position="77"/>
        <end position="367"/>
    </location>
</feature>
<dbReference type="Pfam" id="PF00144">
    <property type="entry name" value="Beta-lactamase"/>
    <property type="match status" value="1"/>
</dbReference>